<keyword evidence="1" id="KW-0238">DNA-binding</keyword>
<protein>
    <recommendedName>
        <fullName evidence="5">HTH myb-type domain-containing protein</fullName>
    </recommendedName>
</protein>
<dbReference type="FunFam" id="1.10.10.60:FF:000137">
    <property type="entry name" value="MYB DNA binding protein"/>
    <property type="match status" value="1"/>
</dbReference>
<accession>A0A2B7WZ46</accession>
<evidence type="ECO:0000256" key="4">
    <source>
        <dbReference type="SAM" id="MobiDB-lite"/>
    </source>
</evidence>
<dbReference type="InterPro" id="IPR009057">
    <property type="entry name" value="Homeodomain-like_sf"/>
</dbReference>
<feature type="domain" description="HTH myb-type" evidence="5">
    <location>
        <begin position="697"/>
        <end position="750"/>
    </location>
</feature>
<dbReference type="GO" id="GO:0010833">
    <property type="term" value="P:telomere maintenance via telomere lengthening"/>
    <property type="evidence" value="ECO:0007669"/>
    <property type="project" value="TreeGrafter"/>
</dbReference>
<feature type="region of interest" description="Disordered" evidence="4">
    <location>
        <begin position="1"/>
        <end position="73"/>
    </location>
</feature>
<keyword evidence="2" id="KW-0539">Nucleus</keyword>
<dbReference type="GO" id="GO:0003691">
    <property type="term" value="F:double-stranded telomeric DNA binding"/>
    <property type="evidence" value="ECO:0007669"/>
    <property type="project" value="TreeGrafter"/>
</dbReference>
<feature type="compositionally biased region" description="Low complexity" evidence="4">
    <location>
        <begin position="538"/>
        <end position="554"/>
    </location>
</feature>
<dbReference type="PROSITE" id="PS51294">
    <property type="entry name" value="HTH_MYB"/>
    <property type="match status" value="1"/>
</dbReference>
<gene>
    <name evidence="6" type="ORF">GX51_03447</name>
</gene>
<feature type="region of interest" description="Disordered" evidence="4">
    <location>
        <begin position="814"/>
        <end position="923"/>
    </location>
</feature>
<feature type="compositionally biased region" description="Polar residues" evidence="4">
    <location>
        <begin position="817"/>
        <end position="831"/>
    </location>
</feature>
<feature type="region of interest" description="Disordered" evidence="4">
    <location>
        <begin position="483"/>
        <end position="595"/>
    </location>
</feature>
<dbReference type="InterPro" id="IPR052833">
    <property type="entry name" value="Telomeric_DNA-bd_trans-reg"/>
</dbReference>
<comment type="caution">
    <text evidence="6">The sequence shown here is derived from an EMBL/GenBank/DDBJ whole genome shotgun (WGS) entry which is preliminary data.</text>
</comment>
<dbReference type="Proteomes" id="UP000224080">
    <property type="component" value="Unassembled WGS sequence"/>
</dbReference>
<feature type="compositionally biased region" description="Low complexity" evidence="4">
    <location>
        <begin position="483"/>
        <end position="506"/>
    </location>
</feature>
<reference evidence="6 7" key="1">
    <citation type="submission" date="2017-10" db="EMBL/GenBank/DDBJ databases">
        <title>Comparative genomics in systemic dimorphic fungi from Ajellomycetaceae.</title>
        <authorList>
            <person name="Munoz J.F."/>
            <person name="Mcewen J.G."/>
            <person name="Clay O.K."/>
            <person name="Cuomo C.A."/>
        </authorList>
    </citation>
    <scope>NUCLEOTIDE SEQUENCE [LARGE SCALE GENOMIC DNA]</scope>
    <source>
        <strain evidence="6 7">UAMH130</strain>
    </source>
</reference>
<feature type="compositionally biased region" description="Low complexity" evidence="4">
    <location>
        <begin position="562"/>
        <end position="572"/>
    </location>
</feature>
<name>A0A2B7WZ46_9EURO</name>
<dbReference type="Pfam" id="PF08558">
    <property type="entry name" value="TRF"/>
    <property type="match status" value="1"/>
</dbReference>
<dbReference type="GO" id="GO:0042803">
    <property type="term" value="F:protein homodimerization activity"/>
    <property type="evidence" value="ECO:0007669"/>
    <property type="project" value="InterPro"/>
</dbReference>
<feature type="compositionally biased region" description="Pro residues" evidence="4">
    <location>
        <begin position="846"/>
        <end position="855"/>
    </location>
</feature>
<dbReference type="STRING" id="2060905.A0A2B7WZ46"/>
<feature type="compositionally biased region" description="Low complexity" evidence="4">
    <location>
        <begin position="856"/>
        <end position="865"/>
    </location>
</feature>
<evidence type="ECO:0000259" key="5">
    <source>
        <dbReference type="PROSITE" id="PS51294"/>
    </source>
</evidence>
<sequence>MVDPRASDNTPDAAPEDAQQQSSVSTPVDSNGSSKVAHGLDENDESNNASAHVAKKRRTGSVGETVLEPFSMTENPLPKDILVQEIPQNAAEQSATLPTSPAAKIEPNGSPDAHEEKKTNGPSTAIQGAAASAFGQDQLGPDVAEVISNIMSYSERVEEQYNLSQQLKNSGGESQPLVFIKANSQLMTQSLPILDNLSTQILTLLAQSSYQDLTSIVSEPNSESGQAYSTMRSLFDHTKNVYTSKASFLSPRELDLTEPSQVDIIRKANMASFVSSIFGSQEIGFSELDQHFLEIFVPEGNRLLKVQGALFLELKTQAYIAAMNSGKRSRTELLYELFPDDLEERLLSRRPGTKQLAPSETDFVKRAYSRRDILLNEVNNPEAAAALPEKYRWEDFLRDLSSYVSKNFEAISHQQTKKPSKGRPSTNGGEAQESRGAPLEGQFSVVPNPPEVAQVSRSAAHSDLVARAARAAQIALQGQGRGARNAAKAAQQSRQAQPTAVAQAVSQPPPPPPPQQQQQQQQVPRVQQQPQYLPPQVPQQQLQQQQQQQQQQQPVPNPQQQPPKQIQFVQPPQQAPAPPVHGLPHSPHRPASQHMYHQAAMTTTFPAHPTHPAPVPPAQPAQITFHQTPLHFQQYNPAAAHASVTARAHAAAANYGYMPGVPHYSQSQPTQILYERARMATTAKSSPTNRRAGLPSQRRPWTTEEENALMAGLDRVKGPHWSQILAMFGPGGTINETLKDRNQVQLKDKARNLKLFFLKSGIEVPYYLKFVTGELKTRAPAQAAKHEARERQRRMGDEDKAHVEGIEGMMALAGAHSGSNMSPESPHSSMAGSPGLMHQQNQPQQPQQPPQPQPQQPQQQPQQPQHQHHPDLQHVQEQTMEQTLIQSLAQDAKQDGMLLEQQQQNMQQNMPQSMVDPSLQNQQ</sequence>
<keyword evidence="3" id="KW-0131">Cell cycle</keyword>
<evidence type="ECO:0000256" key="1">
    <source>
        <dbReference type="ARBA" id="ARBA00023125"/>
    </source>
</evidence>
<evidence type="ECO:0000313" key="6">
    <source>
        <dbReference type="EMBL" id="PGH04614.1"/>
    </source>
</evidence>
<feature type="compositionally biased region" description="Polar residues" evidence="4">
    <location>
        <begin position="18"/>
        <end position="34"/>
    </location>
</feature>
<dbReference type="OrthoDB" id="3366990at2759"/>
<feature type="region of interest" description="Disordered" evidence="4">
    <location>
        <begin position="411"/>
        <end position="447"/>
    </location>
</feature>
<dbReference type="EMBL" id="PDNC01000037">
    <property type="protein sequence ID" value="PGH04614.1"/>
    <property type="molecule type" value="Genomic_DNA"/>
</dbReference>
<feature type="compositionally biased region" description="Low complexity" evidence="4">
    <location>
        <begin position="901"/>
        <end position="912"/>
    </location>
</feature>
<dbReference type="SUPFAM" id="SSF46689">
    <property type="entry name" value="Homeodomain-like"/>
    <property type="match status" value="1"/>
</dbReference>
<keyword evidence="7" id="KW-1185">Reference proteome</keyword>
<proteinExistence type="predicted"/>
<dbReference type="SMART" id="SM00717">
    <property type="entry name" value="SANT"/>
    <property type="match status" value="1"/>
</dbReference>
<dbReference type="InterPro" id="IPR001005">
    <property type="entry name" value="SANT/Myb"/>
</dbReference>
<feature type="compositionally biased region" description="Low complexity" evidence="4">
    <location>
        <begin position="516"/>
        <end position="531"/>
    </location>
</feature>
<feature type="compositionally biased region" description="Basic and acidic residues" evidence="4">
    <location>
        <begin position="784"/>
        <end position="798"/>
    </location>
</feature>
<organism evidence="6 7">
    <name type="scientific">Blastomyces parvus</name>
    <dbReference type="NCBI Taxonomy" id="2060905"/>
    <lineage>
        <taxon>Eukaryota</taxon>
        <taxon>Fungi</taxon>
        <taxon>Dikarya</taxon>
        <taxon>Ascomycota</taxon>
        <taxon>Pezizomycotina</taxon>
        <taxon>Eurotiomycetes</taxon>
        <taxon>Eurotiomycetidae</taxon>
        <taxon>Onygenales</taxon>
        <taxon>Ajellomycetaceae</taxon>
        <taxon>Blastomyces</taxon>
    </lineage>
</organism>
<feature type="region of interest" description="Disordered" evidence="4">
    <location>
        <begin position="91"/>
        <end position="123"/>
    </location>
</feature>
<dbReference type="Gene3D" id="1.10.10.60">
    <property type="entry name" value="Homeodomain-like"/>
    <property type="match status" value="1"/>
</dbReference>
<feature type="region of interest" description="Disordered" evidence="4">
    <location>
        <begin position="778"/>
        <end position="798"/>
    </location>
</feature>
<evidence type="ECO:0000313" key="7">
    <source>
        <dbReference type="Proteomes" id="UP000224080"/>
    </source>
</evidence>
<dbReference type="PANTHER" id="PTHR47807:SF1">
    <property type="entry name" value="PROTEIN TBF1"/>
    <property type="match status" value="1"/>
</dbReference>
<dbReference type="InterPro" id="IPR013867">
    <property type="entry name" value="Telomere_rpt-bd_fac_dimer_dom"/>
</dbReference>
<dbReference type="InterPro" id="IPR017930">
    <property type="entry name" value="Myb_dom"/>
</dbReference>
<dbReference type="PANTHER" id="PTHR47807">
    <property type="entry name" value="PROTEIN TBF1"/>
    <property type="match status" value="1"/>
</dbReference>
<evidence type="ECO:0000256" key="2">
    <source>
        <dbReference type="ARBA" id="ARBA00023242"/>
    </source>
</evidence>
<feature type="compositionally biased region" description="Polar residues" evidence="4">
    <location>
        <begin position="875"/>
        <end position="889"/>
    </location>
</feature>
<dbReference type="CDD" id="cd11660">
    <property type="entry name" value="SANT_TRF"/>
    <property type="match status" value="1"/>
</dbReference>
<dbReference type="AlphaFoldDB" id="A0A2B7WZ46"/>
<evidence type="ECO:0000256" key="3">
    <source>
        <dbReference type="ARBA" id="ARBA00023306"/>
    </source>
</evidence>